<feature type="region of interest" description="Disordered" evidence="1">
    <location>
        <begin position="42"/>
        <end position="63"/>
    </location>
</feature>
<name>A0AAN8BIA4_9TELE</name>
<evidence type="ECO:0000313" key="3">
    <source>
        <dbReference type="Proteomes" id="UP001335648"/>
    </source>
</evidence>
<evidence type="ECO:0000313" key="2">
    <source>
        <dbReference type="EMBL" id="KAK5885716.1"/>
    </source>
</evidence>
<evidence type="ECO:0000256" key="1">
    <source>
        <dbReference type="SAM" id="MobiDB-lite"/>
    </source>
</evidence>
<sequence length="114" mass="13322">MYALYFVMESAFDFSELDMEHLRRWWCMLLIDNFPVTFEGRRSEREDCEDSPRVSNHDDPPKRSKVVKEMAFCSDFGWKKDPLAKTAAEEMLVSSEEEDGEKHPFRSSAMAASQ</sequence>
<dbReference type="EMBL" id="JAULUE010002059">
    <property type="protein sequence ID" value="KAK5885716.1"/>
    <property type="molecule type" value="Genomic_DNA"/>
</dbReference>
<organism evidence="2 3">
    <name type="scientific">Champsocephalus esox</name>
    <name type="common">pike icefish</name>
    <dbReference type="NCBI Taxonomy" id="159716"/>
    <lineage>
        <taxon>Eukaryota</taxon>
        <taxon>Metazoa</taxon>
        <taxon>Chordata</taxon>
        <taxon>Craniata</taxon>
        <taxon>Vertebrata</taxon>
        <taxon>Euteleostomi</taxon>
        <taxon>Actinopterygii</taxon>
        <taxon>Neopterygii</taxon>
        <taxon>Teleostei</taxon>
        <taxon>Neoteleostei</taxon>
        <taxon>Acanthomorphata</taxon>
        <taxon>Eupercaria</taxon>
        <taxon>Perciformes</taxon>
        <taxon>Notothenioidei</taxon>
        <taxon>Channichthyidae</taxon>
        <taxon>Champsocephalus</taxon>
    </lineage>
</organism>
<keyword evidence="3" id="KW-1185">Reference proteome</keyword>
<feature type="region of interest" description="Disordered" evidence="1">
    <location>
        <begin position="89"/>
        <end position="114"/>
    </location>
</feature>
<proteinExistence type="predicted"/>
<dbReference type="AlphaFoldDB" id="A0AAN8BIA4"/>
<protein>
    <submittedName>
        <fullName evidence="2">Uncharacterized protein</fullName>
    </submittedName>
</protein>
<comment type="caution">
    <text evidence="2">The sequence shown here is derived from an EMBL/GenBank/DDBJ whole genome shotgun (WGS) entry which is preliminary data.</text>
</comment>
<accession>A0AAN8BIA4</accession>
<reference evidence="2 3" key="1">
    <citation type="journal article" date="2023" name="Mol. Biol. Evol.">
        <title>Genomics of Secondarily Temperate Adaptation in the Only Non-Antarctic Icefish.</title>
        <authorList>
            <person name="Rivera-Colon A.G."/>
            <person name="Rayamajhi N."/>
            <person name="Minhas B.F."/>
            <person name="Madrigal G."/>
            <person name="Bilyk K.T."/>
            <person name="Yoon V."/>
            <person name="Hune M."/>
            <person name="Gregory S."/>
            <person name="Cheng C.H.C."/>
            <person name="Catchen J.M."/>
        </authorList>
    </citation>
    <scope>NUCLEOTIDE SEQUENCE [LARGE SCALE GENOMIC DNA]</scope>
    <source>
        <strain evidence="2">JC2023a</strain>
    </source>
</reference>
<dbReference type="Proteomes" id="UP001335648">
    <property type="component" value="Unassembled WGS sequence"/>
</dbReference>
<gene>
    <name evidence="2" type="ORF">CesoFtcFv8_016833</name>
</gene>